<keyword evidence="3" id="KW-1185">Reference proteome</keyword>
<dbReference type="SUPFAM" id="SSF53335">
    <property type="entry name" value="S-adenosyl-L-methionine-dependent methyltransferases"/>
    <property type="match status" value="1"/>
</dbReference>
<dbReference type="SUPFAM" id="SSF46785">
    <property type="entry name" value="Winged helix' DNA-binding domain"/>
    <property type="match status" value="1"/>
</dbReference>
<dbReference type="Gene3D" id="3.40.50.150">
    <property type="entry name" value="Vaccinia Virus protein VP39"/>
    <property type="match status" value="1"/>
</dbReference>
<protein>
    <submittedName>
        <fullName evidence="2">Methyltransferase dimerization domain-containing protein</fullName>
    </submittedName>
</protein>
<proteinExistence type="predicted"/>
<dbReference type="InterPro" id="IPR029063">
    <property type="entry name" value="SAM-dependent_MTases_sf"/>
</dbReference>
<accession>A0ABU3K3J5</accession>
<dbReference type="GO" id="GO:0032259">
    <property type="term" value="P:methylation"/>
    <property type="evidence" value="ECO:0007669"/>
    <property type="project" value="UniProtKB-KW"/>
</dbReference>
<evidence type="ECO:0000313" key="3">
    <source>
        <dbReference type="Proteomes" id="UP001250932"/>
    </source>
</evidence>
<dbReference type="RefSeq" id="WP_313831315.1">
    <property type="nucleotide sequence ID" value="NZ_JAQOUE010000001.1"/>
</dbReference>
<reference evidence="2 3" key="1">
    <citation type="journal article" date="2023" name="ISME J.">
        <title>Cultivation and genomic characterization of novel and ubiquitous marine nitrite-oxidizing bacteria from the Nitrospirales.</title>
        <authorList>
            <person name="Mueller A.J."/>
            <person name="Daebeler A."/>
            <person name="Herbold C.W."/>
            <person name="Kirkegaard R.H."/>
            <person name="Daims H."/>
        </authorList>
    </citation>
    <scope>NUCLEOTIDE SEQUENCE [LARGE SCALE GENOMIC DNA]</scope>
    <source>
        <strain evidence="2 3">EB</strain>
    </source>
</reference>
<feature type="domain" description="O-methyltransferase dimerisation" evidence="1">
    <location>
        <begin position="24"/>
        <end position="98"/>
    </location>
</feature>
<name>A0ABU3K3J5_9BACT</name>
<evidence type="ECO:0000259" key="1">
    <source>
        <dbReference type="Pfam" id="PF08100"/>
    </source>
</evidence>
<sequence length="196" mass="21549">MQLIQKAKLMTSSISPSPKLFFDTAFSIQRTAAIKAAIDLEIFTALKEGYHTPSRLTSRCQASERGMRMLAEYLVMLGFLTKFGDSYQLTQDSELFLVKTSPTYVGGTLEFILSPPLFEGFRNLTDAIRKGGTTLDDKGTTAEEHPEWVTFARAMVPMMIGPAHWIADHLQASSGTIKKVLDIAAGHGVFGVEIAK</sequence>
<gene>
    <name evidence="2" type="ORF">PPG34_01260</name>
</gene>
<organism evidence="2 3">
    <name type="scientific">Candidatus Nitronereus thalassa</name>
    <dbReference type="NCBI Taxonomy" id="3020898"/>
    <lineage>
        <taxon>Bacteria</taxon>
        <taxon>Pseudomonadati</taxon>
        <taxon>Nitrospirota</taxon>
        <taxon>Nitrospiria</taxon>
        <taxon>Nitrospirales</taxon>
        <taxon>Nitrospiraceae</taxon>
        <taxon>Candidatus Nitronereus</taxon>
    </lineage>
</organism>
<dbReference type="Pfam" id="PF08100">
    <property type="entry name" value="Dimerisation"/>
    <property type="match status" value="1"/>
</dbReference>
<keyword evidence="2" id="KW-0808">Transferase</keyword>
<evidence type="ECO:0000313" key="2">
    <source>
        <dbReference type="EMBL" id="MDT7040956.1"/>
    </source>
</evidence>
<dbReference type="Gene3D" id="1.10.10.10">
    <property type="entry name" value="Winged helix-like DNA-binding domain superfamily/Winged helix DNA-binding domain"/>
    <property type="match status" value="1"/>
</dbReference>
<dbReference type="Proteomes" id="UP001250932">
    <property type="component" value="Unassembled WGS sequence"/>
</dbReference>
<dbReference type="InterPro" id="IPR036390">
    <property type="entry name" value="WH_DNA-bd_sf"/>
</dbReference>
<dbReference type="InterPro" id="IPR036388">
    <property type="entry name" value="WH-like_DNA-bd_sf"/>
</dbReference>
<dbReference type="Gene3D" id="1.20.5.840">
    <property type="entry name" value="hypothetical RNA methyltransferase"/>
    <property type="match status" value="1"/>
</dbReference>
<dbReference type="GO" id="GO:0008168">
    <property type="term" value="F:methyltransferase activity"/>
    <property type="evidence" value="ECO:0007669"/>
    <property type="project" value="UniProtKB-KW"/>
</dbReference>
<keyword evidence="2" id="KW-0489">Methyltransferase</keyword>
<dbReference type="EMBL" id="JAQOUE010000001">
    <property type="protein sequence ID" value="MDT7040956.1"/>
    <property type="molecule type" value="Genomic_DNA"/>
</dbReference>
<dbReference type="InterPro" id="IPR012967">
    <property type="entry name" value="COMT_dimerisation"/>
</dbReference>
<comment type="caution">
    <text evidence="2">The sequence shown here is derived from an EMBL/GenBank/DDBJ whole genome shotgun (WGS) entry which is preliminary data.</text>
</comment>